<accession>A0AAE3QVF6</accession>
<name>A0AAE3QVF6_9BACT</name>
<dbReference type="AlphaFoldDB" id="A0AAE3QVF6"/>
<dbReference type="Proteomes" id="UP001241110">
    <property type="component" value="Unassembled WGS sequence"/>
</dbReference>
<reference evidence="1" key="1">
    <citation type="submission" date="2023-05" db="EMBL/GenBank/DDBJ databases">
        <authorList>
            <person name="Zhang X."/>
        </authorList>
    </citation>
    <scope>NUCLEOTIDE SEQUENCE</scope>
    <source>
        <strain evidence="1">YF14B1</strain>
    </source>
</reference>
<comment type="caution">
    <text evidence="1">The sequence shown here is derived from an EMBL/GenBank/DDBJ whole genome shotgun (WGS) entry which is preliminary data.</text>
</comment>
<proteinExistence type="predicted"/>
<protein>
    <submittedName>
        <fullName evidence="1">Uncharacterized protein</fullName>
    </submittedName>
</protein>
<gene>
    <name evidence="1" type="ORF">QNI16_37260</name>
</gene>
<dbReference type="RefSeq" id="WP_313989599.1">
    <property type="nucleotide sequence ID" value="NZ_JASJOS010000030.1"/>
</dbReference>
<dbReference type="EMBL" id="JASJOS010000030">
    <property type="protein sequence ID" value="MDJ1486192.1"/>
    <property type="molecule type" value="Genomic_DNA"/>
</dbReference>
<evidence type="ECO:0000313" key="2">
    <source>
        <dbReference type="Proteomes" id="UP001241110"/>
    </source>
</evidence>
<evidence type="ECO:0000313" key="1">
    <source>
        <dbReference type="EMBL" id="MDJ1486192.1"/>
    </source>
</evidence>
<sequence length="220" mass="25875">METHRQTAMNTTTQELIQEHRYAYYDLVDYDIRLDKEIHLMKKRIAKIAVDEVKYQARQQFLDSYLAELKEREGMFQTEDKPEKYKKRTLKQLQKEIDKARGRWHANRWRLSVISKRKRKDNPAKLILKEIKQAEVQVRMQAIKQAILKLEEVEHLVKESLVINEEPATVATLSENRIVAISVHKYTTCIRVQKEGVCTFSATIPLPYGETITCFNLQAA</sequence>
<organism evidence="1 2">
    <name type="scientific">Xanthocytophaga flava</name>
    <dbReference type="NCBI Taxonomy" id="3048013"/>
    <lineage>
        <taxon>Bacteria</taxon>
        <taxon>Pseudomonadati</taxon>
        <taxon>Bacteroidota</taxon>
        <taxon>Cytophagia</taxon>
        <taxon>Cytophagales</taxon>
        <taxon>Rhodocytophagaceae</taxon>
        <taxon>Xanthocytophaga</taxon>
    </lineage>
</organism>